<dbReference type="STRING" id="658196.A0A397T290"/>
<proteinExistence type="inferred from homology"/>
<dbReference type="PANTHER" id="PTHR43017">
    <property type="entry name" value="GALACTOSIDE O-ACETYLTRANSFERASE"/>
    <property type="match status" value="1"/>
</dbReference>
<evidence type="ECO:0000259" key="6">
    <source>
        <dbReference type="SMART" id="SM01266"/>
    </source>
</evidence>
<evidence type="ECO:0000256" key="4">
    <source>
        <dbReference type="ARBA" id="ARBA00023315"/>
    </source>
</evidence>
<comment type="caution">
    <text evidence="7">The sequence shown here is derived from an EMBL/GenBank/DDBJ whole genome shotgun (WGS) entry which is preliminary data.</text>
</comment>
<dbReference type="InterPro" id="IPR024688">
    <property type="entry name" value="Mac_dom"/>
</dbReference>
<keyword evidence="8" id="KW-1185">Reference proteome</keyword>
<accession>A0A397T290</accession>
<dbReference type="EMBL" id="QKYT01000131">
    <property type="protein sequence ID" value="RIA92273.1"/>
    <property type="molecule type" value="Genomic_DNA"/>
</dbReference>
<keyword evidence="3" id="KW-0677">Repeat</keyword>
<dbReference type="AlphaFoldDB" id="A0A397T290"/>
<dbReference type="PANTHER" id="PTHR43017:SF1">
    <property type="entry name" value="ACETYLTRANSFERASE YJL218W-RELATED"/>
    <property type="match status" value="1"/>
</dbReference>
<organism evidence="7 8">
    <name type="scientific">Glomus cerebriforme</name>
    <dbReference type="NCBI Taxonomy" id="658196"/>
    <lineage>
        <taxon>Eukaryota</taxon>
        <taxon>Fungi</taxon>
        <taxon>Fungi incertae sedis</taxon>
        <taxon>Mucoromycota</taxon>
        <taxon>Glomeromycotina</taxon>
        <taxon>Glomeromycetes</taxon>
        <taxon>Glomerales</taxon>
        <taxon>Glomeraceae</taxon>
        <taxon>Glomus</taxon>
    </lineage>
</organism>
<evidence type="ECO:0000313" key="7">
    <source>
        <dbReference type="EMBL" id="RIA92273.1"/>
    </source>
</evidence>
<comment type="similarity">
    <text evidence="1 5">Belongs to the transferase hexapeptide repeat family.</text>
</comment>
<reference evidence="7 8" key="1">
    <citation type="submission" date="2018-06" db="EMBL/GenBank/DDBJ databases">
        <title>Comparative genomics reveals the genomic features of Rhizophagus irregularis, R. cerebriforme, R. diaphanum and Gigaspora rosea, and their symbiotic lifestyle signature.</title>
        <authorList>
            <person name="Morin E."/>
            <person name="San Clemente H."/>
            <person name="Chen E.C.H."/>
            <person name="De La Providencia I."/>
            <person name="Hainaut M."/>
            <person name="Kuo A."/>
            <person name="Kohler A."/>
            <person name="Murat C."/>
            <person name="Tang N."/>
            <person name="Roy S."/>
            <person name="Loubradou J."/>
            <person name="Henrissat B."/>
            <person name="Grigoriev I.V."/>
            <person name="Corradi N."/>
            <person name="Roux C."/>
            <person name="Martin F.M."/>
        </authorList>
    </citation>
    <scope>NUCLEOTIDE SEQUENCE [LARGE SCALE GENOMIC DNA]</scope>
    <source>
        <strain evidence="7 8">DAOM 227022</strain>
    </source>
</reference>
<dbReference type="Proteomes" id="UP000265703">
    <property type="component" value="Unassembled WGS sequence"/>
</dbReference>
<dbReference type="InterPro" id="IPR039369">
    <property type="entry name" value="LacA-like"/>
</dbReference>
<dbReference type="EC" id="2.3.1.-" evidence="5"/>
<gene>
    <name evidence="7" type="ORF">C1645_765589</name>
</gene>
<feature type="domain" description="Maltose/galactoside acetyltransferase" evidence="6">
    <location>
        <begin position="15"/>
        <end position="75"/>
    </location>
</feature>
<dbReference type="Pfam" id="PF12464">
    <property type="entry name" value="Mac"/>
    <property type="match status" value="1"/>
</dbReference>
<evidence type="ECO:0000256" key="3">
    <source>
        <dbReference type="ARBA" id="ARBA00022737"/>
    </source>
</evidence>
<keyword evidence="4 5" id="KW-0012">Acyltransferase</keyword>
<name>A0A397T290_9GLOM</name>
<dbReference type="OrthoDB" id="25818at2759"/>
<dbReference type="GO" id="GO:0008870">
    <property type="term" value="F:galactoside O-acetyltransferase activity"/>
    <property type="evidence" value="ECO:0007669"/>
    <property type="project" value="TreeGrafter"/>
</dbReference>
<evidence type="ECO:0000256" key="1">
    <source>
        <dbReference type="ARBA" id="ARBA00007274"/>
    </source>
</evidence>
<evidence type="ECO:0000256" key="5">
    <source>
        <dbReference type="RuleBase" id="RU367021"/>
    </source>
</evidence>
<sequence length="91" mass="10544">MSEKINSNEKMLSEKEKALAGLPYLAYSEELINDRFKAKEKLYEFNNSKPVRIGTVEYQEGREKIIRQLLGSVGKDVEIEPPFYCDYVSFS</sequence>
<evidence type="ECO:0000256" key="2">
    <source>
        <dbReference type="ARBA" id="ARBA00022679"/>
    </source>
</evidence>
<keyword evidence="2 5" id="KW-0808">Transferase</keyword>
<evidence type="ECO:0000313" key="8">
    <source>
        <dbReference type="Proteomes" id="UP000265703"/>
    </source>
</evidence>
<dbReference type="SMART" id="SM01266">
    <property type="entry name" value="Mac"/>
    <property type="match status" value="1"/>
</dbReference>
<protein>
    <recommendedName>
        <fullName evidence="5">Acetyltransferase</fullName>
        <ecNumber evidence="5">2.3.1.-</ecNumber>
    </recommendedName>
</protein>
<dbReference type="Gene3D" id="2.160.10.10">
    <property type="entry name" value="Hexapeptide repeat proteins"/>
    <property type="match status" value="1"/>
</dbReference>